<organism evidence="2 3">
    <name type="scientific">Streptomyces pseudovenezuelae</name>
    <dbReference type="NCBI Taxonomy" id="67350"/>
    <lineage>
        <taxon>Bacteria</taxon>
        <taxon>Bacillati</taxon>
        <taxon>Actinomycetota</taxon>
        <taxon>Actinomycetes</taxon>
        <taxon>Kitasatosporales</taxon>
        <taxon>Streptomycetaceae</taxon>
        <taxon>Streptomyces</taxon>
        <taxon>Streptomyces aurantiacus group</taxon>
    </lineage>
</organism>
<dbReference type="InterPro" id="IPR034660">
    <property type="entry name" value="DinB/YfiT-like"/>
</dbReference>
<name>A0ABZ1XAY8_9ACTN</name>
<dbReference type="Pfam" id="PF11716">
    <property type="entry name" value="MDMPI_N"/>
    <property type="match status" value="1"/>
</dbReference>
<accession>A0ABZ1XAY8</accession>
<dbReference type="Proteomes" id="UP001432168">
    <property type="component" value="Chromosome"/>
</dbReference>
<reference evidence="2" key="1">
    <citation type="submission" date="2022-10" db="EMBL/GenBank/DDBJ databases">
        <title>The complete genomes of actinobacterial strains from the NBC collection.</title>
        <authorList>
            <person name="Joergensen T.S."/>
            <person name="Alvarez Arevalo M."/>
            <person name="Sterndorff E.B."/>
            <person name="Faurdal D."/>
            <person name="Vuksanovic O."/>
            <person name="Mourched A.-S."/>
            <person name="Charusanti P."/>
            <person name="Shaw S."/>
            <person name="Blin K."/>
            <person name="Weber T."/>
        </authorList>
    </citation>
    <scope>NUCLEOTIDE SEQUENCE</scope>
    <source>
        <strain evidence="2">NBC_00686</strain>
    </source>
</reference>
<proteinExistence type="predicted"/>
<feature type="domain" description="Mycothiol-dependent maleylpyruvate isomerase metal-binding" evidence="1">
    <location>
        <begin position="16"/>
        <end position="71"/>
    </location>
</feature>
<sequence length="82" mass="9206">MGTRRLRSPRQAVERRLGTEESWRPTGCAGWAVRDLVFHCAGDAQRALAALRTPAAGPPDRGAVTYWRERAPRCRSPLRDMC</sequence>
<keyword evidence="2" id="KW-0413">Isomerase</keyword>
<gene>
    <name evidence="2" type="ORF">OG929_39840</name>
</gene>
<dbReference type="Gene3D" id="1.20.120.450">
    <property type="entry name" value="dinb family like domain"/>
    <property type="match status" value="1"/>
</dbReference>
<evidence type="ECO:0000259" key="1">
    <source>
        <dbReference type="Pfam" id="PF11716"/>
    </source>
</evidence>
<dbReference type="GO" id="GO:0016853">
    <property type="term" value="F:isomerase activity"/>
    <property type="evidence" value="ECO:0007669"/>
    <property type="project" value="UniProtKB-KW"/>
</dbReference>
<dbReference type="SUPFAM" id="SSF109854">
    <property type="entry name" value="DinB/YfiT-like putative metalloenzymes"/>
    <property type="match status" value="1"/>
</dbReference>
<dbReference type="InterPro" id="IPR024344">
    <property type="entry name" value="MDMPI_metal-binding"/>
</dbReference>
<dbReference type="RefSeq" id="WP_329273219.1">
    <property type="nucleotide sequence ID" value="NZ_CP109011.1"/>
</dbReference>
<evidence type="ECO:0000313" key="3">
    <source>
        <dbReference type="Proteomes" id="UP001432168"/>
    </source>
</evidence>
<keyword evidence="3" id="KW-1185">Reference proteome</keyword>
<dbReference type="EMBL" id="CP109011">
    <property type="protein sequence ID" value="WUT49294.1"/>
    <property type="molecule type" value="Genomic_DNA"/>
</dbReference>
<protein>
    <submittedName>
        <fullName evidence="2">Maleylpyruvate isomerase N-terminal domain-containing protein</fullName>
    </submittedName>
</protein>
<evidence type="ECO:0000313" key="2">
    <source>
        <dbReference type="EMBL" id="WUT49294.1"/>
    </source>
</evidence>